<dbReference type="CDD" id="cd00077">
    <property type="entry name" value="HDc"/>
    <property type="match status" value="1"/>
</dbReference>
<dbReference type="SUPFAM" id="SSF109604">
    <property type="entry name" value="HD-domain/PDEase-like"/>
    <property type="match status" value="1"/>
</dbReference>
<reference evidence="3" key="1">
    <citation type="journal article" date="2021" name="PeerJ">
        <title>Extensive microbial diversity within the chicken gut microbiome revealed by metagenomics and culture.</title>
        <authorList>
            <person name="Gilroy R."/>
            <person name="Ravi A."/>
            <person name="Getino M."/>
            <person name="Pursley I."/>
            <person name="Horton D.L."/>
            <person name="Alikhan N.F."/>
            <person name="Baker D."/>
            <person name="Gharbi K."/>
            <person name="Hall N."/>
            <person name="Watson M."/>
            <person name="Adriaenssens E.M."/>
            <person name="Foster-Nyarko E."/>
            <person name="Jarju S."/>
            <person name="Secka A."/>
            <person name="Antonio M."/>
            <person name="Oren A."/>
            <person name="Chaudhuri R.R."/>
            <person name="La Ragione R."/>
            <person name="Hildebrand F."/>
            <person name="Pallen M.J."/>
        </authorList>
    </citation>
    <scope>NUCLEOTIDE SEQUENCE</scope>
    <source>
        <strain evidence="3">CHK185-5351</strain>
    </source>
</reference>
<dbReference type="InterPro" id="IPR003607">
    <property type="entry name" value="HD/PDEase_dom"/>
</dbReference>
<sequence length="178" mass="20373">MEVSNLAYDVGRELGLSEEMCHELAVAGIVHDIGKIPLSGYVEGDDTLVVEEMRFVRMHAQLSYELLKDRGYSDFILQAILYHHENMDGSGYPDNLSGEEIPYGARILRICDVYSALTSDRPYRRAFDRDTAVELMIDEIKNFDMEIFIAFLRVVHDHPQRVIHLEGIEGIIEGELRQ</sequence>
<dbReference type="Proteomes" id="UP000823849">
    <property type="component" value="Unassembled WGS sequence"/>
</dbReference>
<dbReference type="PROSITE" id="PS51831">
    <property type="entry name" value="HD"/>
    <property type="match status" value="1"/>
</dbReference>
<dbReference type="Pfam" id="PF13487">
    <property type="entry name" value="HD_5"/>
    <property type="match status" value="1"/>
</dbReference>
<evidence type="ECO:0000313" key="3">
    <source>
        <dbReference type="EMBL" id="HJC14626.1"/>
    </source>
</evidence>
<dbReference type="Gene3D" id="1.10.3210.10">
    <property type="entry name" value="Hypothetical protein af1432"/>
    <property type="match status" value="1"/>
</dbReference>
<dbReference type="AlphaFoldDB" id="A0A9D2NAQ3"/>
<evidence type="ECO:0000313" key="4">
    <source>
        <dbReference type="Proteomes" id="UP000823849"/>
    </source>
</evidence>
<dbReference type="InterPro" id="IPR037522">
    <property type="entry name" value="HD_GYP_dom"/>
</dbReference>
<dbReference type="EMBL" id="DWWU01000010">
    <property type="protein sequence ID" value="HJC14626.1"/>
    <property type="molecule type" value="Genomic_DNA"/>
</dbReference>
<name>A0A9D2NAQ3_9FIRM</name>
<feature type="domain" description="HD-GYP" evidence="2">
    <location>
        <begin position="1"/>
        <end position="167"/>
    </location>
</feature>
<dbReference type="PANTHER" id="PTHR43155">
    <property type="entry name" value="CYCLIC DI-GMP PHOSPHODIESTERASE PA4108-RELATED"/>
    <property type="match status" value="1"/>
</dbReference>
<protein>
    <submittedName>
        <fullName evidence="3">HD domain-containing protein</fullName>
    </submittedName>
</protein>
<evidence type="ECO:0000259" key="1">
    <source>
        <dbReference type="PROSITE" id="PS51831"/>
    </source>
</evidence>
<organism evidence="3 4">
    <name type="scientific">Candidatus Fusicatenibacter intestinigallinarum</name>
    <dbReference type="NCBI Taxonomy" id="2838598"/>
    <lineage>
        <taxon>Bacteria</taxon>
        <taxon>Bacillati</taxon>
        <taxon>Bacillota</taxon>
        <taxon>Clostridia</taxon>
        <taxon>Lachnospirales</taxon>
        <taxon>Lachnospiraceae</taxon>
        <taxon>Fusicatenibacter</taxon>
    </lineage>
</organism>
<dbReference type="PANTHER" id="PTHR43155:SF2">
    <property type="entry name" value="CYCLIC DI-GMP PHOSPHODIESTERASE PA4108"/>
    <property type="match status" value="1"/>
</dbReference>
<dbReference type="InterPro" id="IPR006674">
    <property type="entry name" value="HD_domain"/>
</dbReference>
<gene>
    <name evidence="3" type="ORF">H9705_02185</name>
</gene>
<evidence type="ECO:0000259" key="2">
    <source>
        <dbReference type="PROSITE" id="PS51832"/>
    </source>
</evidence>
<accession>A0A9D2NAQ3</accession>
<feature type="domain" description="HD" evidence="1">
    <location>
        <begin position="1"/>
        <end position="117"/>
    </location>
</feature>
<dbReference type="PROSITE" id="PS51832">
    <property type="entry name" value="HD_GYP"/>
    <property type="match status" value="1"/>
</dbReference>
<proteinExistence type="predicted"/>
<reference evidence="3" key="2">
    <citation type="submission" date="2021-04" db="EMBL/GenBank/DDBJ databases">
        <authorList>
            <person name="Gilroy R."/>
        </authorList>
    </citation>
    <scope>NUCLEOTIDE SEQUENCE</scope>
    <source>
        <strain evidence="3">CHK185-5351</strain>
    </source>
</reference>
<comment type="caution">
    <text evidence="3">The sequence shown here is derived from an EMBL/GenBank/DDBJ whole genome shotgun (WGS) entry which is preliminary data.</text>
</comment>